<evidence type="ECO:0000256" key="1">
    <source>
        <dbReference type="SAM" id="MobiDB-lite"/>
    </source>
</evidence>
<accession>A0A2V4NP99</accession>
<protein>
    <recommendedName>
        <fullName evidence="4">Acyl-CoA dehydrogenase/oxidase C-terminal domain-containing protein</fullName>
    </recommendedName>
</protein>
<evidence type="ECO:0000313" key="3">
    <source>
        <dbReference type="Proteomes" id="UP000248039"/>
    </source>
</evidence>
<reference evidence="2 3" key="1">
    <citation type="submission" date="2018-03" db="EMBL/GenBank/DDBJ databases">
        <title>Bioinformatic expansion and discovery of thiopeptide antibiotics.</title>
        <authorList>
            <person name="Schwalen C.J."/>
            <person name="Hudson G.A."/>
            <person name="Mitchell D.A."/>
        </authorList>
    </citation>
    <scope>NUCLEOTIDE SEQUENCE [LARGE SCALE GENOMIC DNA]</scope>
    <source>
        <strain evidence="2 3">ATCC 21389</strain>
    </source>
</reference>
<comment type="caution">
    <text evidence="2">The sequence shown here is derived from an EMBL/GenBank/DDBJ whole genome shotgun (WGS) entry which is preliminary data.</text>
</comment>
<proteinExistence type="predicted"/>
<sequence>MTATLSRTADRLGDPADAANPLGFAALVAADERGELPAVQLGFTPELVRALGGRDLGLVLGRALAPALSGLPRPAGYAFLREEPLRARPVDGALLLDGQVHATGPGALLLTVELAGTARYLLLPAELRPPAGPFYRTPGLRGCRPHRLAFTGHRVPADALLPGPADPARAARLLAGATLGALDTQLRTTLRFAEQRELYGRPVTALPSARAALAEAFTDLLIADCCLARGTAATVEQLVPVLVREAGHRLALLLGARSYLREGEHAIFQKHQRDLTTLAALRGPLHQPGARLAEQAAQACRLVQQQSADPFRSAPHWLAAALHRLAGLGDPTARAPHPHDLPPNDSPAARAERDQLLLDELRRRQRPATSPS</sequence>
<dbReference type="SUPFAM" id="SSF47203">
    <property type="entry name" value="Acyl-CoA dehydrogenase C-terminal domain-like"/>
    <property type="match status" value="1"/>
</dbReference>
<dbReference type="RefSeq" id="WP_110666183.1">
    <property type="nucleotide sequence ID" value="NZ_PYBW01000016.1"/>
</dbReference>
<dbReference type="InterPro" id="IPR036250">
    <property type="entry name" value="AcylCo_DH-like_C"/>
</dbReference>
<dbReference type="GO" id="GO:0016627">
    <property type="term" value="F:oxidoreductase activity, acting on the CH-CH group of donors"/>
    <property type="evidence" value="ECO:0007669"/>
    <property type="project" value="InterPro"/>
</dbReference>
<dbReference type="OrthoDB" id="3860847at2"/>
<organism evidence="2 3">
    <name type="scientific">Streptomyces tateyamensis</name>
    <dbReference type="NCBI Taxonomy" id="565073"/>
    <lineage>
        <taxon>Bacteria</taxon>
        <taxon>Bacillati</taxon>
        <taxon>Actinomycetota</taxon>
        <taxon>Actinomycetes</taxon>
        <taxon>Kitasatosporales</taxon>
        <taxon>Streptomycetaceae</taxon>
        <taxon>Streptomyces</taxon>
    </lineage>
</organism>
<keyword evidence="3" id="KW-1185">Reference proteome</keyword>
<evidence type="ECO:0008006" key="4">
    <source>
        <dbReference type="Google" id="ProtNLM"/>
    </source>
</evidence>
<dbReference type="EMBL" id="PYBW01000016">
    <property type="protein sequence ID" value="PYC87367.1"/>
    <property type="molecule type" value="Genomic_DNA"/>
</dbReference>
<dbReference type="AlphaFoldDB" id="A0A2V4NP99"/>
<feature type="region of interest" description="Disordered" evidence="1">
    <location>
        <begin position="329"/>
        <end position="355"/>
    </location>
</feature>
<evidence type="ECO:0000313" key="2">
    <source>
        <dbReference type="EMBL" id="PYC87367.1"/>
    </source>
</evidence>
<dbReference type="Proteomes" id="UP000248039">
    <property type="component" value="Unassembled WGS sequence"/>
</dbReference>
<gene>
    <name evidence="2" type="ORF">C7C46_05215</name>
</gene>
<name>A0A2V4NP99_9ACTN</name>